<reference evidence="2" key="1">
    <citation type="submission" date="2015-10" db="EMBL/GenBank/DDBJ databases">
        <authorList>
            <person name="Luecker S."/>
            <person name="Luecker S."/>
        </authorList>
    </citation>
    <scope>NUCLEOTIDE SEQUENCE [LARGE SCALE GENOMIC DNA]</scope>
</reference>
<organism evidence="1 2">
    <name type="scientific">Candidatus Nitrospira nitrificans</name>
    <dbReference type="NCBI Taxonomy" id="1742973"/>
    <lineage>
        <taxon>Bacteria</taxon>
        <taxon>Pseudomonadati</taxon>
        <taxon>Nitrospirota</taxon>
        <taxon>Nitrospiria</taxon>
        <taxon>Nitrospirales</taxon>
        <taxon>Nitrospiraceae</taxon>
        <taxon>Nitrospira</taxon>
    </lineage>
</organism>
<gene>
    <name evidence="1" type="ORF">COMA2_130006</name>
</gene>
<dbReference type="STRING" id="1742973.COMA2_130006"/>
<name>A0A0S4L7X6_9BACT</name>
<protein>
    <submittedName>
        <fullName evidence="1">Uncharacterized protein</fullName>
    </submittedName>
</protein>
<sequence length="64" mass="7500">MSWFSPANRDFDPDPSSFVPTVGHDVVLDLPVAFRDMCDGLSKFVERLGWSHRQHSYHLLRRRD</sequence>
<dbReference type="Proteomes" id="UP000198736">
    <property type="component" value="Unassembled WGS sequence"/>
</dbReference>
<keyword evidence="2" id="KW-1185">Reference proteome</keyword>
<evidence type="ECO:0000313" key="1">
    <source>
        <dbReference type="EMBL" id="CUS33311.1"/>
    </source>
</evidence>
<proteinExistence type="predicted"/>
<dbReference type="EMBL" id="CZPZ01000005">
    <property type="protein sequence ID" value="CUS33311.1"/>
    <property type="molecule type" value="Genomic_DNA"/>
</dbReference>
<accession>A0A0S4L7X6</accession>
<evidence type="ECO:0000313" key="2">
    <source>
        <dbReference type="Proteomes" id="UP000198736"/>
    </source>
</evidence>
<dbReference type="AlphaFoldDB" id="A0A0S4L7X6"/>